<dbReference type="Proteomes" id="UP000433575">
    <property type="component" value="Unassembled WGS sequence"/>
</dbReference>
<accession>A0A6N7SBY3</accession>
<dbReference type="AlphaFoldDB" id="A0A6N7SBY3"/>
<evidence type="ECO:0000313" key="4">
    <source>
        <dbReference type="Proteomes" id="UP000433575"/>
    </source>
</evidence>
<dbReference type="Proteomes" id="UP000480929">
    <property type="component" value="Unassembled WGS sequence"/>
</dbReference>
<proteinExistence type="predicted"/>
<dbReference type="RefSeq" id="WP_154240440.1">
    <property type="nucleotide sequence ID" value="NZ_AP031450.1"/>
</dbReference>
<keyword evidence="1" id="KW-0812">Transmembrane</keyword>
<keyword evidence="1" id="KW-0472">Membrane</keyword>
<evidence type="ECO:0000313" key="5">
    <source>
        <dbReference type="Proteomes" id="UP000480929"/>
    </source>
</evidence>
<dbReference type="EMBL" id="WKPI01000046">
    <property type="protein sequence ID" value="MSC34839.1"/>
    <property type="molecule type" value="Genomic_DNA"/>
</dbReference>
<feature type="transmembrane region" description="Helical" evidence="1">
    <location>
        <begin position="12"/>
        <end position="35"/>
    </location>
</feature>
<reference evidence="4 5" key="1">
    <citation type="journal article" date="2019" name="Nat. Med.">
        <title>A library of human gut bacterial isolates paired with longitudinal multiomics data enables mechanistic microbiome research.</title>
        <authorList>
            <person name="Poyet M."/>
            <person name="Groussin M."/>
            <person name="Gibbons S.M."/>
            <person name="Avila-Pacheco J."/>
            <person name="Jiang X."/>
            <person name="Kearney S.M."/>
            <person name="Perrotta A.R."/>
            <person name="Berdy B."/>
            <person name="Zhao S."/>
            <person name="Lieberman T.D."/>
            <person name="Swanson P.K."/>
            <person name="Smith M."/>
            <person name="Roesemann S."/>
            <person name="Alexander J.E."/>
            <person name="Rich S.A."/>
            <person name="Livny J."/>
            <person name="Vlamakis H."/>
            <person name="Clish C."/>
            <person name="Bullock K."/>
            <person name="Deik A."/>
            <person name="Scott J."/>
            <person name="Pierce K.A."/>
            <person name="Xavier R.J."/>
            <person name="Alm E.J."/>
        </authorList>
    </citation>
    <scope>NUCLEOTIDE SEQUENCE [LARGE SCALE GENOMIC DNA]</scope>
    <source>
        <strain evidence="2 4">BIOML-A4</strain>
        <strain evidence="3 5">BIOML-A5</strain>
    </source>
</reference>
<keyword evidence="1" id="KW-1133">Transmembrane helix</keyword>
<evidence type="ECO:0000313" key="2">
    <source>
        <dbReference type="EMBL" id="MSA91068.1"/>
    </source>
</evidence>
<name>A0A6N7SBY3_9FIRM</name>
<organism evidence="2 4">
    <name type="scientific">Holdemania massiliensis</name>
    <dbReference type="NCBI Taxonomy" id="1468449"/>
    <lineage>
        <taxon>Bacteria</taxon>
        <taxon>Bacillati</taxon>
        <taxon>Bacillota</taxon>
        <taxon>Erysipelotrichia</taxon>
        <taxon>Erysipelotrichales</taxon>
        <taxon>Erysipelotrichaceae</taxon>
        <taxon>Holdemania</taxon>
    </lineage>
</organism>
<sequence length="219" mass="25835">MFRNIWKGINKLLSRGCWNWIYCIFFGIVVLSLYLGHHSSWMDKNIPVILTMKELGYENSVTESADYRTYRKNINLYRLRIANTSDLSDEQYQFLSITLVEAADGNQAYSMLQEEMLSVKKAEQEWISDCKSGCFAIDNLKSIDVDQDFFRLEPDVWNAEQAYALYDENYPENKYDRNYVFLLKENRALILEFKTSFPMTSEKIEVLSRLTDKVIEIQE</sequence>
<dbReference type="EMBL" id="WKPJ01000043">
    <property type="protein sequence ID" value="MSA91068.1"/>
    <property type="molecule type" value="Genomic_DNA"/>
</dbReference>
<gene>
    <name evidence="3" type="ORF">GKD88_17100</name>
    <name evidence="2" type="ORF">GKE08_17220</name>
</gene>
<evidence type="ECO:0000256" key="1">
    <source>
        <dbReference type="SAM" id="Phobius"/>
    </source>
</evidence>
<evidence type="ECO:0000313" key="3">
    <source>
        <dbReference type="EMBL" id="MSC34839.1"/>
    </source>
</evidence>
<comment type="caution">
    <text evidence="2">The sequence shown here is derived from an EMBL/GenBank/DDBJ whole genome shotgun (WGS) entry which is preliminary data.</text>
</comment>
<keyword evidence="5" id="KW-1185">Reference proteome</keyword>
<protein>
    <submittedName>
        <fullName evidence="2">Uncharacterized protein</fullName>
    </submittedName>
</protein>